<dbReference type="OrthoDB" id="428401at2"/>
<feature type="transmembrane region" description="Helical" evidence="1">
    <location>
        <begin position="22"/>
        <end position="41"/>
    </location>
</feature>
<feature type="transmembrane region" description="Helical" evidence="1">
    <location>
        <begin position="164"/>
        <end position="182"/>
    </location>
</feature>
<feature type="transmembrane region" description="Helical" evidence="1">
    <location>
        <begin position="48"/>
        <end position="65"/>
    </location>
</feature>
<dbReference type="Proteomes" id="UP000183400">
    <property type="component" value="Unassembled WGS sequence"/>
</dbReference>
<organism evidence="2 3">
    <name type="scientific">Ruegeria halocynthiae</name>
    <dbReference type="NCBI Taxonomy" id="985054"/>
    <lineage>
        <taxon>Bacteria</taxon>
        <taxon>Pseudomonadati</taxon>
        <taxon>Pseudomonadota</taxon>
        <taxon>Alphaproteobacteria</taxon>
        <taxon>Rhodobacterales</taxon>
        <taxon>Roseobacteraceae</taxon>
        <taxon>Ruegeria</taxon>
    </lineage>
</organism>
<dbReference type="RefSeq" id="WP_083347830.1">
    <property type="nucleotide sequence ID" value="NZ_FNNP01000014.1"/>
</dbReference>
<reference evidence="3" key="1">
    <citation type="submission" date="2016-10" db="EMBL/GenBank/DDBJ databases">
        <authorList>
            <person name="Varghese N."/>
            <person name="Submissions S."/>
        </authorList>
    </citation>
    <scope>NUCLEOTIDE SEQUENCE [LARGE SCALE GENOMIC DNA]</scope>
    <source>
        <strain evidence="3">DSM 27839</strain>
    </source>
</reference>
<evidence type="ECO:0000313" key="2">
    <source>
        <dbReference type="EMBL" id="SDX89058.1"/>
    </source>
</evidence>
<name>A0A1H3FF89_9RHOB</name>
<keyword evidence="1" id="KW-0472">Membrane</keyword>
<protein>
    <submittedName>
        <fullName evidence="2">Uncharacterized protein</fullName>
    </submittedName>
</protein>
<dbReference type="AlphaFoldDB" id="A0A1H3FF89"/>
<keyword evidence="1" id="KW-0812">Transmembrane</keyword>
<evidence type="ECO:0000256" key="1">
    <source>
        <dbReference type="SAM" id="Phobius"/>
    </source>
</evidence>
<sequence>MQELFRCISDRWSPVIGDPTPMGWVTVAAYGITTILCFRAARTTVSQGMRLFWLALTVLLFALMINKQLDLQSGLTAAARCLSQMQGWYEDRRSLQIGFILVVMFSGIWVALVSLWLLRRHLSRIGLALLGFVFLICFVLIRAAGFHNLDALLSTDFLFIRINWLMELSGIALIALNAAWVARQS</sequence>
<keyword evidence="1" id="KW-1133">Transmembrane helix</keyword>
<proteinExistence type="predicted"/>
<feature type="transmembrane region" description="Helical" evidence="1">
    <location>
        <begin position="125"/>
        <end position="144"/>
    </location>
</feature>
<feature type="transmembrane region" description="Helical" evidence="1">
    <location>
        <begin position="95"/>
        <end position="118"/>
    </location>
</feature>
<keyword evidence="3" id="KW-1185">Reference proteome</keyword>
<gene>
    <name evidence="2" type="ORF">SAMN05444358_11451</name>
</gene>
<dbReference type="EMBL" id="FNNP01000014">
    <property type="protein sequence ID" value="SDX89058.1"/>
    <property type="molecule type" value="Genomic_DNA"/>
</dbReference>
<accession>A0A1H3FF89</accession>
<evidence type="ECO:0000313" key="3">
    <source>
        <dbReference type="Proteomes" id="UP000183400"/>
    </source>
</evidence>